<dbReference type="Pfam" id="PF08240">
    <property type="entry name" value="ADH_N"/>
    <property type="match status" value="1"/>
</dbReference>
<dbReference type="GO" id="GO:0003960">
    <property type="term" value="F:quinone reductase (NADPH) activity"/>
    <property type="evidence" value="ECO:0007669"/>
    <property type="project" value="UniProtKB-EC"/>
</dbReference>
<organism evidence="4 5">
    <name type="scientific">Mycobacteroides abscessus</name>
    <dbReference type="NCBI Taxonomy" id="36809"/>
    <lineage>
        <taxon>Bacteria</taxon>
        <taxon>Bacillati</taxon>
        <taxon>Actinomycetota</taxon>
        <taxon>Actinomycetes</taxon>
        <taxon>Mycobacteriales</taxon>
        <taxon>Mycobacteriaceae</taxon>
        <taxon>Mycobacteroides</taxon>
    </lineage>
</organism>
<feature type="domain" description="Enoyl reductase (ER)" evidence="3">
    <location>
        <begin position="20"/>
        <end position="315"/>
    </location>
</feature>
<dbReference type="PANTHER" id="PTHR48106">
    <property type="entry name" value="QUINONE OXIDOREDUCTASE PIG3-RELATED"/>
    <property type="match status" value="1"/>
</dbReference>
<dbReference type="EC" id="1.6.5.5" evidence="4"/>
<name>A0A0U0ZPP5_9MYCO</name>
<dbReference type="Gene3D" id="3.40.50.720">
    <property type="entry name" value="NAD(P)-binding Rossmann-like Domain"/>
    <property type="match status" value="1"/>
</dbReference>
<keyword evidence="1" id="KW-0521">NADP</keyword>
<evidence type="ECO:0000313" key="4">
    <source>
        <dbReference type="EMBL" id="CPV63006.1"/>
    </source>
</evidence>
<dbReference type="InterPro" id="IPR011032">
    <property type="entry name" value="GroES-like_sf"/>
</dbReference>
<dbReference type="EMBL" id="CSWP01000007">
    <property type="protein sequence ID" value="CPV63006.1"/>
    <property type="molecule type" value="Genomic_DNA"/>
</dbReference>
<dbReference type="Gene3D" id="3.90.180.10">
    <property type="entry name" value="Medium-chain alcohol dehydrogenases, catalytic domain"/>
    <property type="match status" value="1"/>
</dbReference>
<dbReference type="InterPro" id="IPR036291">
    <property type="entry name" value="NAD(P)-bd_dom_sf"/>
</dbReference>
<dbReference type="InterPro" id="IPR020843">
    <property type="entry name" value="ER"/>
</dbReference>
<protein>
    <submittedName>
        <fullName evidence="4">Putative oxidoreductase</fullName>
        <ecNumber evidence="4">1.6.5.5</ecNumber>
    </submittedName>
</protein>
<dbReference type="GO" id="GO:0070402">
    <property type="term" value="F:NADPH binding"/>
    <property type="evidence" value="ECO:0007669"/>
    <property type="project" value="TreeGrafter"/>
</dbReference>
<reference evidence="4 5" key="1">
    <citation type="submission" date="2015-03" db="EMBL/GenBank/DDBJ databases">
        <authorList>
            <person name="Murphy D."/>
        </authorList>
    </citation>
    <scope>NUCLEOTIDE SEQUENCE [LARGE SCALE GENOMIC DNA]</scope>
    <source>
        <strain evidence="4 5">PAP088</strain>
    </source>
</reference>
<dbReference type="SUPFAM" id="SSF50129">
    <property type="entry name" value="GroES-like"/>
    <property type="match status" value="1"/>
</dbReference>
<evidence type="ECO:0000313" key="5">
    <source>
        <dbReference type="Proteomes" id="UP000045782"/>
    </source>
</evidence>
<evidence type="ECO:0000256" key="1">
    <source>
        <dbReference type="ARBA" id="ARBA00022857"/>
    </source>
</evidence>
<dbReference type="AlphaFoldDB" id="A0A0U0ZPP5"/>
<dbReference type="Proteomes" id="UP000045782">
    <property type="component" value="Unassembled WGS sequence"/>
</dbReference>
<evidence type="ECO:0000259" key="3">
    <source>
        <dbReference type="SMART" id="SM00829"/>
    </source>
</evidence>
<sequence>MAIAPTVVSMTKAVQFDQYGGIDVLQVRDVPRPVPAPDEVLVQVRAAGINPGEAKIRTGMLHDRFPATFPSGQGSDLAGVVVEAGHGVARFAPGDEVFGYTDNRASHAEFVVVPASQLVTKPEGLSWEVAGSLFVAGTTAYAAVGSVHLSPGDTVAVSAAAGGVGTIAVQLARAAGATVIGIAGPDNDEWLTAHGIIPVNYGDGLAERITAAAPQGRVDAFLDLFGGGYVDLALNELGVDLRRIDTIIDFAAIERYGVQSVGNAEGASAQVLSELAALIVDGKLEVTVAQTFPLDEVRSAYELLERQHTRGKIVLVP</sequence>
<gene>
    <name evidence="4" type="primary">qorA_5</name>
    <name evidence="4" type="ORF">ERS075579_03526</name>
</gene>
<accession>A0A0U0ZPP5</accession>
<dbReference type="Pfam" id="PF13602">
    <property type="entry name" value="ADH_zinc_N_2"/>
    <property type="match status" value="1"/>
</dbReference>
<dbReference type="SMART" id="SM00829">
    <property type="entry name" value="PKS_ER"/>
    <property type="match status" value="1"/>
</dbReference>
<proteinExistence type="predicted"/>
<dbReference type="PANTHER" id="PTHR48106:SF18">
    <property type="entry name" value="QUINONE OXIDOREDUCTASE PIG3"/>
    <property type="match status" value="1"/>
</dbReference>
<evidence type="ECO:0000256" key="2">
    <source>
        <dbReference type="ARBA" id="ARBA00023002"/>
    </source>
</evidence>
<dbReference type="CDD" id="cd05289">
    <property type="entry name" value="MDR_like_2"/>
    <property type="match status" value="1"/>
</dbReference>
<keyword evidence="2 4" id="KW-0560">Oxidoreductase</keyword>
<dbReference type="SUPFAM" id="SSF51735">
    <property type="entry name" value="NAD(P)-binding Rossmann-fold domains"/>
    <property type="match status" value="1"/>
</dbReference>
<dbReference type="InterPro" id="IPR013154">
    <property type="entry name" value="ADH-like_N"/>
</dbReference>